<dbReference type="Proteomes" id="UP000823858">
    <property type="component" value="Unassembled WGS sequence"/>
</dbReference>
<dbReference type="EMBL" id="DWVP01000022">
    <property type="protein sequence ID" value="HJC85697.1"/>
    <property type="molecule type" value="Genomic_DNA"/>
</dbReference>
<feature type="chain" id="PRO_5038626505" description="Secreted protein" evidence="2">
    <location>
        <begin position="27"/>
        <end position="143"/>
    </location>
</feature>
<proteinExistence type="predicted"/>
<protein>
    <recommendedName>
        <fullName evidence="5">Secreted protein</fullName>
    </recommendedName>
</protein>
<evidence type="ECO:0008006" key="5">
    <source>
        <dbReference type="Google" id="ProtNLM"/>
    </source>
</evidence>
<dbReference type="AlphaFoldDB" id="A0A9D2QHK8"/>
<reference evidence="3" key="2">
    <citation type="submission" date="2021-04" db="EMBL/GenBank/DDBJ databases">
        <authorList>
            <person name="Gilroy R."/>
        </authorList>
    </citation>
    <scope>NUCLEOTIDE SEQUENCE</scope>
    <source>
        <strain evidence="3">ChiHjej13B12-4958</strain>
    </source>
</reference>
<keyword evidence="2" id="KW-0732">Signal</keyword>
<comment type="caution">
    <text evidence="3">The sequence shown here is derived from an EMBL/GenBank/DDBJ whole genome shotgun (WGS) entry which is preliminary data.</text>
</comment>
<evidence type="ECO:0000256" key="2">
    <source>
        <dbReference type="SAM" id="SignalP"/>
    </source>
</evidence>
<gene>
    <name evidence="3" type="ORF">H9751_09160</name>
</gene>
<evidence type="ECO:0000313" key="4">
    <source>
        <dbReference type="Proteomes" id="UP000823858"/>
    </source>
</evidence>
<evidence type="ECO:0000313" key="3">
    <source>
        <dbReference type="EMBL" id="HJC85697.1"/>
    </source>
</evidence>
<feature type="signal peptide" evidence="2">
    <location>
        <begin position="1"/>
        <end position="26"/>
    </location>
</feature>
<name>A0A9D2QHK8_9CORY</name>
<reference evidence="3" key="1">
    <citation type="journal article" date="2021" name="PeerJ">
        <title>Extensive microbial diversity within the chicken gut microbiome revealed by metagenomics and culture.</title>
        <authorList>
            <person name="Gilroy R."/>
            <person name="Ravi A."/>
            <person name="Getino M."/>
            <person name="Pursley I."/>
            <person name="Horton D.L."/>
            <person name="Alikhan N.F."/>
            <person name="Baker D."/>
            <person name="Gharbi K."/>
            <person name="Hall N."/>
            <person name="Watson M."/>
            <person name="Adriaenssens E.M."/>
            <person name="Foster-Nyarko E."/>
            <person name="Jarju S."/>
            <person name="Secka A."/>
            <person name="Antonio M."/>
            <person name="Oren A."/>
            <person name="Chaudhuri R.R."/>
            <person name="La Ragione R."/>
            <person name="Hildebrand F."/>
            <person name="Pallen M.J."/>
        </authorList>
    </citation>
    <scope>NUCLEOTIDE SEQUENCE</scope>
    <source>
        <strain evidence="3">ChiHjej13B12-4958</strain>
    </source>
</reference>
<organism evidence="3 4">
    <name type="scientific">Candidatus Corynebacterium faecigallinarum</name>
    <dbReference type="NCBI Taxonomy" id="2838528"/>
    <lineage>
        <taxon>Bacteria</taxon>
        <taxon>Bacillati</taxon>
        <taxon>Actinomycetota</taxon>
        <taxon>Actinomycetes</taxon>
        <taxon>Mycobacteriales</taxon>
        <taxon>Corynebacteriaceae</taxon>
        <taxon>Corynebacterium</taxon>
    </lineage>
</organism>
<evidence type="ECO:0000256" key="1">
    <source>
        <dbReference type="SAM" id="MobiDB-lite"/>
    </source>
</evidence>
<feature type="compositionally biased region" description="Polar residues" evidence="1">
    <location>
        <begin position="33"/>
        <end position="46"/>
    </location>
</feature>
<feature type="compositionally biased region" description="Acidic residues" evidence="1">
    <location>
        <begin position="49"/>
        <end position="66"/>
    </location>
</feature>
<accession>A0A9D2QHK8</accession>
<feature type="region of interest" description="Disordered" evidence="1">
    <location>
        <begin position="22"/>
        <end position="82"/>
    </location>
</feature>
<sequence>MKTRKSLITLAAASALAIGGTGVAAAQDAENDTPANETGSSLPELSSQDGDDAEEGQDGEEGEDAGSAEGSTGSVAGDEVLGSFDEDGAFNIQEAAAALEFIADFASPLGDIAGAFESVVDASDTFQGVVQDVQGFLASQGAA</sequence>